<feature type="region of interest" description="Disordered" evidence="1">
    <location>
        <begin position="1"/>
        <end position="59"/>
    </location>
</feature>
<keyword evidence="3" id="KW-1185">Reference proteome</keyword>
<protein>
    <submittedName>
        <fullName evidence="2">Uncharacterized protein</fullName>
    </submittedName>
</protein>
<dbReference type="EMBL" id="JACGWO010000002">
    <property type="protein sequence ID" value="KAK4435004.1"/>
    <property type="molecule type" value="Genomic_DNA"/>
</dbReference>
<accession>A0AAE2CUW4</accession>
<reference evidence="2" key="2">
    <citation type="journal article" date="2024" name="Plant">
        <title>Genomic evolution and insights into agronomic trait innovations of Sesamum species.</title>
        <authorList>
            <person name="Miao H."/>
            <person name="Wang L."/>
            <person name="Qu L."/>
            <person name="Liu H."/>
            <person name="Sun Y."/>
            <person name="Le M."/>
            <person name="Wang Q."/>
            <person name="Wei S."/>
            <person name="Zheng Y."/>
            <person name="Lin W."/>
            <person name="Duan Y."/>
            <person name="Cao H."/>
            <person name="Xiong S."/>
            <person name="Wang X."/>
            <person name="Wei L."/>
            <person name="Li C."/>
            <person name="Ma Q."/>
            <person name="Ju M."/>
            <person name="Zhao R."/>
            <person name="Li G."/>
            <person name="Mu C."/>
            <person name="Tian Q."/>
            <person name="Mei H."/>
            <person name="Zhang T."/>
            <person name="Gao T."/>
            <person name="Zhang H."/>
        </authorList>
    </citation>
    <scope>NUCLEOTIDE SEQUENCE</scope>
    <source>
        <strain evidence="2">3651</strain>
    </source>
</reference>
<sequence>MGPELPSIQKPAQPGDLFSGPHTYLSYDPTHLKQPNPADPNPALTNPTPPYPAQHTEKTIPNHVLTEGKEDDTGARFILVPATGTQGTASRGPPSLVDIEGVSNLNSRLLLYGSTRATRKPRAGPRSWTRSRATWGRQ</sequence>
<evidence type="ECO:0000313" key="3">
    <source>
        <dbReference type="Proteomes" id="UP001293254"/>
    </source>
</evidence>
<evidence type="ECO:0000256" key="1">
    <source>
        <dbReference type="SAM" id="MobiDB-lite"/>
    </source>
</evidence>
<organism evidence="2 3">
    <name type="scientific">Sesamum alatum</name>
    <dbReference type="NCBI Taxonomy" id="300844"/>
    <lineage>
        <taxon>Eukaryota</taxon>
        <taxon>Viridiplantae</taxon>
        <taxon>Streptophyta</taxon>
        <taxon>Embryophyta</taxon>
        <taxon>Tracheophyta</taxon>
        <taxon>Spermatophyta</taxon>
        <taxon>Magnoliopsida</taxon>
        <taxon>eudicotyledons</taxon>
        <taxon>Gunneridae</taxon>
        <taxon>Pentapetalae</taxon>
        <taxon>asterids</taxon>
        <taxon>lamiids</taxon>
        <taxon>Lamiales</taxon>
        <taxon>Pedaliaceae</taxon>
        <taxon>Sesamum</taxon>
    </lineage>
</organism>
<name>A0AAE2CUW4_9LAMI</name>
<reference evidence="2" key="1">
    <citation type="submission" date="2020-06" db="EMBL/GenBank/DDBJ databases">
        <authorList>
            <person name="Li T."/>
            <person name="Hu X."/>
            <person name="Zhang T."/>
            <person name="Song X."/>
            <person name="Zhang H."/>
            <person name="Dai N."/>
            <person name="Sheng W."/>
            <person name="Hou X."/>
            <person name="Wei L."/>
        </authorList>
    </citation>
    <scope>NUCLEOTIDE SEQUENCE</scope>
    <source>
        <strain evidence="2">3651</strain>
        <tissue evidence="2">Leaf</tissue>
    </source>
</reference>
<feature type="region of interest" description="Disordered" evidence="1">
    <location>
        <begin position="116"/>
        <end position="138"/>
    </location>
</feature>
<comment type="caution">
    <text evidence="2">The sequence shown here is derived from an EMBL/GenBank/DDBJ whole genome shotgun (WGS) entry which is preliminary data.</text>
</comment>
<dbReference type="Proteomes" id="UP001293254">
    <property type="component" value="Unassembled WGS sequence"/>
</dbReference>
<proteinExistence type="predicted"/>
<dbReference type="AlphaFoldDB" id="A0AAE2CUW4"/>
<feature type="compositionally biased region" description="Polar residues" evidence="1">
    <location>
        <begin position="128"/>
        <end position="138"/>
    </location>
</feature>
<evidence type="ECO:0000313" key="2">
    <source>
        <dbReference type="EMBL" id="KAK4435004.1"/>
    </source>
</evidence>
<gene>
    <name evidence="2" type="ORF">Salat_0663400</name>
</gene>